<sequence length="58" mass="6842">MERRSQPGVERRSWWIEEGGMVWPVGHWKREARCGLAMIFGGLRREARCGLWVTGREK</sequence>
<name>A0A2N9EHJ8_FAGSY</name>
<evidence type="ECO:0000313" key="1">
    <source>
        <dbReference type="EMBL" id="SPC74029.1"/>
    </source>
</evidence>
<dbReference type="EMBL" id="OIVN01000088">
    <property type="protein sequence ID" value="SPC74029.1"/>
    <property type="molecule type" value="Genomic_DNA"/>
</dbReference>
<reference evidence="1" key="1">
    <citation type="submission" date="2018-02" db="EMBL/GenBank/DDBJ databases">
        <authorList>
            <person name="Cohen D.B."/>
            <person name="Kent A.D."/>
        </authorList>
    </citation>
    <scope>NUCLEOTIDE SEQUENCE</scope>
</reference>
<proteinExistence type="predicted"/>
<protein>
    <submittedName>
        <fullName evidence="1">Uncharacterized protein</fullName>
    </submittedName>
</protein>
<accession>A0A2N9EHJ8</accession>
<gene>
    <name evidence="1" type="ORF">FSB_LOCUS1911</name>
</gene>
<dbReference type="AlphaFoldDB" id="A0A2N9EHJ8"/>
<organism evidence="1">
    <name type="scientific">Fagus sylvatica</name>
    <name type="common">Beechnut</name>
    <dbReference type="NCBI Taxonomy" id="28930"/>
    <lineage>
        <taxon>Eukaryota</taxon>
        <taxon>Viridiplantae</taxon>
        <taxon>Streptophyta</taxon>
        <taxon>Embryophyta</taxon>
        <taxon>Tracheophyta</taxon>
        <taxon>Spermatophyta</taxon>
        <taxon>Magnoliopsida</taxon>
        <taxon>eudicotyledons</taxon>
        <taxon>Gunneridae</taxon>
        <taxon>Pentapetalae</taxon>
        <taxon>rosids</taxon>
        <taxon>fabids</taxon>
        <taxon>Fagales</taxon>
        <taxon>Fagaceae</taxon>
        <taxon>Fagus</taxon>
    </lineage>
</organism>